<dbReference type="PRINTS" id="PR00248">
    <property type="entry name" value="GPCRMGR"/>
</dbReference>
<dbReference type="InterPro" id="IPR028082">
    <property type="entry name" value="Peripla_BP_I"/>
</dbReference>
<accession>A0A4Y2KJB3</accession>
<evidence type="ECO:0000256" key="4">
    <source>
        <dbReference type="ARBA" id="ARBA00023136"/>
    </source>
</evidence>
<reference evidence="9 10" key="1">
    <citation type="journal article" date="2019" name="Sci. Rep.">
        <title>Orb-weaving spider Araneus ventricosus genome elucidates the spidroin gene catalogue.</title>
        <authorList>
            <person name="Kono N."/>
            <person name="Nakamura H."/>
            <person name="Ohtoshi R."/>
            <person name="Moran D.A.P."/>
            <person name="Shinohara A."/>
            <person name="Yoshida Y."/>
            <person name="Fujiwara M."/>
            <person name="Mori M."/>
            <person name="Tomita M."/>
            <person name="Arakawa K."/>
        </authorList>
    </citation>
    <scope>NUCLEOTIDE SEQUENCE [LARGE SCALE GENOMIC DNA]</scope>
</reference>
<evidence type="ECO:0000313" key="10">
    <source>
        <dbReference type="Proteomes" id="UP000499080"/>
    </source>
</evidence>
<protein>
    <submittedName>
        <fullName evidence="9">Metabotropic glutamate receptor 2</fullName>
    </submittedName>
</protein>
<dbReference type="PANTHER" id="PTHR24060">
    <property type="entry name" value="METABOTROPIC GLUTAMATE RECEPTOR"/>
    <property type="match status" value="1"/>
</dbReference>
<keyword evidence="4" id="KW-0472">Membrane</keyword>
<name>A0A4Y2KJB3_ARAVE</name>
<keyword evidence="6" id="KW-0325">Glycoprotein</keyword>
<dbReference type="Pfam" id="PF01094">
    <property type="entry name" value="ANF_receptor"/>
    <property type="match status" value="1"/>
</dbReference>
<dbReference type="InterPro" id="IPR000337">
    <property type="entry name" value="GPCR_3"/>
</dbReference>
<keyword evidence="3" id="KW-1133">Transmembrane helix</keyword>
<dbReference type="Proteomes" id="UP000499080">
    <property type="component" value="Unassembled WGS sequence"/>
</dbReference>
<evidence type="ECO:0000256" key="2">
    <source>
        <dbReference type="ARBA" id="ARBA00022692"/>
    </source>
</evidence>
<sequence length="268" mass="30466">MVLFPYRISEVFVFLVLWNVGDCSTKDHPELAIASLESPLKLVETHHFEGNEKRHSSLPLSLFRNRRVTGPFNYTWPIKRVAEIDGDVILGGLMMIHEREDRRICGPIMPQGGIQALECMLYTMDWVNNQKDFLPGIKLGAYVLDDCDKDTYGLEQAVDFIKVEASLGPYSPVKKCIKMVEEDNKCRQTRVVFDPNNTRDRPIRALPETRASAASFYAIAGAESAKKWHSRVFSVRINRSNRMDGSSVQIMIDVQCPCITSIYFTSLI</sequence>
<evidence type="ECO:0000256" key="5">
    <source>
        <dbReference type="ARBA" id="ARBA00023170"/>
    </source>
</evidence>
<evidence type="ECO:0000313" key="9">
    <source>
        <dbReference type="EMBL" id="GBN01647.1"/>
    </source>
</evidence>
<dbReference type="InterPro" id="IPR001828">
    <property type="entry name" value="ANF_lig-bd_rcpt"/>
</dbReference>
<proteinExistence type="predicted"/>
<evidence type="ECO:0000256" key="1">
    <source>
        <dbReference type="ARBA" id="ARBA00004141"/>
    </source>
</evidence>
<keyword evidence="2" id="KW-0812">Transmembrane</keyword>
<dbReference type="EMBL" id="BGPR01004635">
    <property type="protein sequence ID" value="GBN01647.1"/>
    <property type="molecule type" value="Genomic_DNA"/>
</dbReference>
<keyword evidence="10" id="KW-1185">Reference proteome</keyword>
<evidence type="ECO:0000256" key="7">
    <source>
        <dbReference type="SAM" id="SignalP"/>
    </source>
</evidence>
<feature type="chain" id="PRO_5021363833" evidence="7">
    <location>
        <begin position="24"/>
        <end position="268"/>
    </location>
</feature>
<feature type="domain" description="Receptor ligand binding region" evidence="8">
    <location>
        <begin position="116"/>
        <end position="172"/>
    </location>
</feature>
<dbReference type="GO" id="GO:0016020">
    <property type="term" value="C:membrane"/>
    <property type="evidence" value="ECO:0007669"/>
    <property type="project" value="UniProtKB-SubCell"/>
</dbReference>
<keyword evidence="7" id="KW-0732">Signal</keyword>
<organism evidence="9 10">
    <name type="scientific">Araneus ventricosus</name>
    <name type="common">Orbweaver spider</name>
    <name type="synonym">Epeira ventricosa</name>
    <dbReference type="NCBI Taxonomy" id="182803"/>
    <lineage>
        <taxon>Eukaryota</taxon>
        <taxon>Metazoa</taxon>
        <taxon>Ecdysozoa</taxon>
        <taxon>Arthropoda</taxon>
        <taxon>Chelicerata</taxon>
        <taxon>Arachnida</taxon>
        <taxon>Araneae</taxon>
        <taxon>Araneomorphae</taxon>
        <taxon>Entelegynae</taxon>
        <taxon>Araneoidea</taxon>
        <taxon>Araneidae</taxon>
        <taxon>Araneus</taxon>
    </lineage>
</organism>
<dbReference type="InterPro" id="IPR050726">
    <property type="entry name" value="mGluR"/>
</dbReference>
<gene>
    <name evidence="9" type="primary">Grm2_2</name>
    <name evidence="9" type="ORF">AVEN_232769_1</name>
</gene>
<comment type="subcellular location">
    <subcellularLocation>
        <location evidence="1">Membrane</location>
        <topology evidence="1">Multi-pass membrane protein</topology>
    </subcellularLocation>
</comment>
<dbReference type="OrthoDB" id="425344at2759"/>
<keyword evidence="5 9" id="KW-0675">Receptor</keyword>
<dbReference type="AlphaFoldDB" id="A0A4Y2KJB3"/>
<feature type="signal peptide" evidence="7">
    <location>
        <begin position="1"/>
        <end position="23"/>
    </location>
</feature>
<evidence type="ECO:0000256" key="3">
    <source>
        <dbReference type="ARBA" id="ARBA00022989"/>
    </source>
</evidence>
<comment type="caution">
    <text evidence="9">The sequence shown here is derived from an EMBL/GenBank/DDBJ whole genome shotgun (WGS) entry which is preliminary data.</text>
</comment>
<dbReference type="Gene3D" id="3.40.50.2300">
    <property type="match status" value="1"/>
</dbReference>
<dbReference type="GO" id="GO:0004930">
    <property type="term" value="F:G protein-coupled receptor activity"/>
    <property type="evidence" value="ECO:0007669"/>
    <property type="project" value="InterPro"/>
</dbReference>
<dbReference type="SUPFAM" id="SSF53822">
    <property type="entry name" value="Periplasmic binding protein-like I"/>
    <property type="match status" value="1"/>
</dbReference>
<evidence type="ECO:0000259" key="8">
    <source>
        <dbReference type="Pfam" id="PF01094"/>
    </source>
</evidence>
<evidence type="ECO:0000256" key="6">
    <source>
        <dbReference type="ARBA" id="ARBA00023180"/>
    </source>
</evidence>